<dbReference type="InterPro" id="IPR013783">
    <property type="entry name" value="Ig-like_fold"/>
</dbReference>
<dbReference type="InterPro" id="IPR008962">
    <property type="entry name" value="PapD-like_sf"/>
</dbReference>
<evidence type="ECO:0000256" key="1">
    <source>
        <dbReference type="SAM" id="SignalP"/>
    </source>
</evidence>
<dbReference type="Gene3D" id="2.60.40.10">
    <property type="entry name" value="Immunoglobulins"/>
    <property type="match status" value="1"/>
</dbReference>
<dbReference type="EMBL" id="SITJ01000077">
    <property type="protein sequence ID" value="TBL65727.1"/>
    <property type="molecule type" value="Genomic_DNA"/>
</dbReference>
<dbReference type="Pfam" id="PF00345">
    <property type="entry name" value="PapD_N"/>
    <property type="match status" value="1"/>
</dbReference>
<sequence length="240" mass="26531">MKKPMRIQIKAWAASLLILASMPAWSNIEVSPMSAIVTPQGVTLVKVTSKAEGVRFIQTSVKQVLGPATKQENEVAESISSVESIIVSPSKFVLAAGQTHNIRLVTMNLPATEKVYRLYVESLPAKDGEAKVDTEKLKTEVGIDLVWGVVVHVPPSNPVIRLTLDSATHQIINDGNFHLKISRVGYCTDSDNDDTCRWFKTNKNLYSSQKLVLPENHQSGKIKVDYYNEYKHSSAQAVLN</sequence>
<proteinExistence type="predicted"/>
<evidence type="ECO:0000313" key="4">
    <source>
        <dbReference type="Proteomes" id="UP000291600"/>
    </source>
</evidence>
<dbReference type="AlphaFoldDB" id="A0ABD7PZN5"/>
<dbReference type="Proteomes" id="UP000291600">
    <property type="component" value="Unassembled WGS sequence"/>
</dbReference>
<dbReference type="SUPFAM" id="SSF49354">
    <property type="entry name" value="PapD-like"/>
    <property type="match status" value="1"/>
</dbReference>
<accession>A0ABD7PZN5</accession>
<reference evidence="3 4" key="1">
    <citation type="submission" date="2019-02" db="EMBL/GenBank/DDBJ databases">
        <title>Comparative genomic analysis of the Hafnia genus genomes.</title>
        <authorList>
            <person name="Zhiqiu Y."/>
            <person name="Chao Y."/>
            <person name="Yuhui D."/>
            <person name="Di H."/>
            <person name="Bin L."/>
        </authorList>
    </citation>
    <scope>NUCLEOTIDE SEQUENCE [LARGE SCALE GENOMIC DNA]</scope>
    <source>
        <strain evidence="3 4">PCM_1210</strain>
    </source>
</reference>
<protein>
    <recommendedName>
        <fullName evidence="2">Pili assembly chaperone N-terminal domain-containing protein</fullName>
    </recommendedName>
</protein>
<keyword evidence="1" id="KW-0732">Signal</keyword>
<comment type="caution">
    <text evidence="3">The sequence shown here is derived from an EMBL/GenBank/DDBJ whole genome shotgun (WGS) entry which is preliminary data.</text>
</comment>
<dbReference type="InterPro" id="IPR016147">
    <property type="entry name" value="Pili_assmbl_chaperone_N"/>
</dbReference>
<feature type="chain" id="PRO_5044792640" description="Pili assembly chaperone N-terminal domain-containing protein" evidence="1">
    <location>
        <begin position="27"/>
        <end position="240"/>
    </location>
</feature>
<dbReference type="Gene3D" id="2.60.40.3970">
    <property type="match status" value="1"/>
</dbReference>
<evidence type="ECO:0000313" key="3">
    <source>
        <dbReference type="EMBL" id="TBL65727.1"/>
    </source>
</evidence>
<feature type="domain" description="Pili assembly chaperone N-terminal" evidence="2">
    <location>
        <begin position="71"/>
        <end position="138"/>
    </location>
</feature>
<organism evidence="3 4">
    <name type="scientific">Hafnia alvei</name>
    <dbReference type="NCBI Taxonomy" id="569"/>
    <lineage>
        <taxon>Bacteria</taxon>
        <taxon>Pseudomonadati</taxon>
        <taxon>Pseudomonadota</taxon>
        <taxon>Gammaproteobacteria</taxon>
        <taxon>Enterobacterales</taxon>
        <taxon>Hafniaceae</taxon>
        <taxon>Hafnia</taxon>
    </lineage>
</organism>
<evidence type="ECO:0000259" key="2">
    <source>
        <dbReference type="Pfam" id="PF00345"/>
    </source>
</evidence>
<feature type="signal peptide" evidence="1">
    <location>
        <begin position="1"/>
        <end position="26"/>
    </location>
</feature>
<gene>
    <name evidence="3" type="ORF">EYY96_19340</name>
</gene>
<name>A0ABD7PZN5_HAFAL</name>